<dbReference type="SUPFAM" id="SSF52172">
    <property type="entry name" value="CheY-like"/>
    <property type="match status" value="1"/>
</dbReference>
<feature type="domain" description="HTH luxR-type" evidence="6">
    <location>
        <begin position="144"/>
        <end position="209"/>
    </location>
</feature>
<dbReference type="CDD" id="cd06170">
    <property type="entry name" value="LuxR_C_like"/>
    <property type="match status" value="1"/>
</dbReference>
<dbReference type="Proteomes" id="UP000282674">
    <property type="component" value="Unassembled WGS sequence"/>
</dbReference>
<dbReference type="GO" id="GO:0003677">
    <property type="term" value="F:DNA binding"/>
    <property type="evidence" value="ECO:0007669"/>
    <property type="project" value="UniProtKB-KW"/>
</dbReference>
<name>A0A3M2LIR5_9ACTN</name>
<dbReference type="PANTHER" id="PTHR43214:SF24">
    <property type="entry name" value="TRANSCRIPTIONAL REGULATORY PROTEIN NARL-RELATED"/>
    <property type="match status" value="1"/>
</dbReference>
<proteinExistence type="predicted"/>
<evidence type="ECO:0000259" key="6">
    <source>
        <dbReference type="PROSITE" id="PS50043"/>
    </source>
</evidence>
<evidence type="ECO:0000256" key="4">
    <source>
        <dbReference type="ARBA" id="ARBA00023163"/>
    </source>
</evidence>
<dbReference type="InterPro" id="IPR001789">
    <property type="entry name" value="Sig_transdc_resp-reg_receiver"/>
</dbReference>
<evidence type="ECO:0000259" key="7">
    <source>
        <dbReference type="PROSITE" id="PS50110"/>
    </source>
</evidence>
<accession>A0A3M2LIR5</accession>
<evidence type="ECO:0000256" key="1">
    <source>
        <dbReference type="ARBA" id="ARBA00022553"/>
    </source>
</evidence>
<organism evidence="8 9">
    <name type="scientific">Actinomadura harenae</name>
    <dbReference type="NCBI Taxonomy" id="2483351"/>
    <lineage>
        <taxon>Bacteria</taxon>
        <taxon>Bacillati</taxon>
        <taxon>Actinomycetota</taxon>
        <taxon>Actinomycetes</taxon>
        <taxon>Streptosporangiales</taxon>
        <taxon>Thermomonosporaceae</taxon>
        <taxon>Actinomadura</taxon>
    </lineage>
</organism>
<keyword evidence="1 5" id="KW-0597">Phosphoprotein</keyword>
<dbReference type="OrthoDB" id="9808843at2"/>
<evidence type="ECO:0000313" key="8">
    <source>
        <dbReference type="EMBL" id="RMI36423.1"/>
    </source>
</evidence>
<dbReference type="PANTHER" id="PTHR43214">
    <property type="entry name" value="TWO-COMPONENT RESPONSE REGULATOR"/>
    <property type="match status" value="1"/>
</dbReference>
<dbReference type="AlphaFoldDB" id="A0A3M2LIR5"/>
<dbReference type="GO" id="GO:0000160">
    <property type="term" value="P:phosphorelay signal transduction system"/>
    <property type="evidence" value="ECO:0007669"/>
    <property type="project" value="InterPro"/>
</dbReference>
<keyword evidence="3 8" id="KW-0238">DNA-binding</keyword>
<evidence type="ECO:0000256" key="3">
    <source>
        <dbReference type="ARBA" id="ARBA00023125"/>
    </source>
</evidence>
<reference evidence="8 9" key="1">
    <citation type="submission" date="2018-10" db="EMBL/GenBank/DDBJ databases">
        <title>Isolation from soil.</title>
        <authorList>
            <person name="Hu J."/>
        </authorList>
    </citation>
    <scope>NUCLEOTIDE SEQUENCE [LARGE SCALE GENOMIC DNA]</scope>
    <source>
        <strain evidence="8 9">NEAU-Ht49</strain>
    </source>
</reference>
<dbReference type="PRINTS" id="PR00038">
    <property type="entry name" value="HTHLUXR"/>
</dbReference>
<dbReference type="PROSITE" id="PS50043">
    <property type="entry name" value="HTH_LUXR_2"/>
    <property type="match status" value="1"/>
</dbReference>
<dbReference type="SMART" id="SM00421">
    <property type="entry name" value="HTH_LUXR"/>
    <property type="match status" value="1"/>
</dbReference>
<keyword evidence="9" id="KW-1185">Reference proteome</keyword>
<dbReference type="GO" id="GO:0006355">
    <property type="term" value="P:regulation of DNA-templated transcription"/>
    <property type="evidence" value="ECO:0007669"/>
    <property type="project" value="InterPro"/>
</dbReference>
<protein>
    <submittedName>
        <fullName evidence="8">DNA-binding response regulator</fullName>
    </submittedName>
</protein>
<evidence type="ECO:0000313" key="9">
    <source>
        <dbReference type="Proteomes" id="UP000282674"/>
    </source>
</evidence>
<dbReference type="SMART" id="SM00448">
    <property type="entry name" value="REC"/>
    <property type="match status" value="1"/>
</dbReference>
<dbReference type="InterPro" id="IPR058245">
    <property type="entry name" value="NreC/VraR/RcsB-like_REC"/>
</dbReference>
<dbReference type="Pfam" id="PF00196">
    <property type="entry name" value="GerE"/>
    <property type="match status" value="1"/>
</dbReference>
<comment type="caution">
    <text evidence="8">The sequence shown here is derived from an EMBL/GenBank/DDBJ whole genome shotgun (WGS) entry which is preliminary data.</text>
</comment>
<dbReference type="RefSeq" id="WP_122199437.1">
    <property type="nucleotide sequence ID" value="NZ_JBHSKC010000011.1"/>
</dbReference>
<dbReference type="EMBL" id="RFFG01000137">
    <property type="protein sequence ID" value="RMI36423.1"/>
    <property type="molecule type" value="Genomic_DNA"/>
</dbReference>
<sequence>MTVRVVVADDQTLVRAGFAGIIRAAEGFTVVAEAANGREAVQAARPHRPDVVLMDVRMPVMDGIAATREVTSTTSAKVLVLTTFDIDAYVYEALRAGAGGFVLKDVSPDDLLAGIRAVVRGDALLAPTVTRRLIDAFTARPPAPSADRLGITGRELDVLTLIAAGHTNSEIGARLHITEGTTKTHVSRLLAKLQARDRVHLVIIAHRHGIAPAR</sequence>
<dbReference type="InterPro" id="IPR039420">
    <property type="entry name" value="WalR-like"/>
</dbReference>
<dbReference type="SUPFAM" id="SSF46894">
    <property type="entry name" value="C-terminal effector domain of the bipartite response regulators"/>
    <property type="match status" value="1"/>
</dbReference>
<dbReference type="InterPro" id="IPR000792">
    <property type="entry name" value="Tscrpt_reg_LuxR_C"/>
</dbReference>
<dbReference type="InterPro" id="IPR011006">
    <property type="entry name" value="CheY-like_superfamily"/>
</dbReference>
<dbReference type="CDD" id="cd17535">
    <property type="entry name" value="REC_NarL-like"/>
    <property type="match status" value="1"/>
</dbReference>
<evidence type="ECO:0000256" key="2">
    <source>
        <dbReference type="ARBA" id="ARBA00023015"/>
    </source>
</evidence>
<keyword evidence="4" id="KW-0804">Transcription</keyword>
<dbReference type="Pfam" id="PF00072">
    <property type="entry name" value="Response_reg"/>
    <property type="match status" value="1"/>
</dbReference>
<dbReference type="InterPro" id="IPR016032">
    <property type="entry name" value="Sig_transdc_resp-reg_C-effctor"/>
</dbReference>
<evidence type="ECO:0000256" key="5">
    <source>
        <dbReference type="PROSITE-ProRule" id="PRU00169"/>
    </source>
</evidence>
<feature type="modified residue" description="4-aspartylphosphate" evidence="5">
    <location>
        <position position="55"/>
    </location>
</feature>
<dbReference type="PROSITE" id="PS50110">
    <property type="entry name" value="RESPONSE_REGULATORY"/>
    <property type="match status" value="1"/>
</dbReference>
<feature type="domain" description="Response regulatory" evidence="7">
    <location>
        <begin position="4"/>
        <end position="119"/>
    </location>
</feature>
<gene>
    <name evidence="8" type="ORF">EBO15_38690</name>
</gene>
<dbReference type="Gene3D" id="3.40.50.2300">
    <property type="match status" value="1"/>
</dbReference>
<keyword evidence="2" id="KW-0805">Transcription regulation</keyword>